<accession>A0A645HSE3</accession>
<sequence>MISAFISGVDALHPESIKIGTPMRAHFIDRGEGEARKSFLAFEPVA</sequence>
<dbReference type="EMBL" id="VSSQ01098408">
    <property type="protein sequence ID" value="MPN41402.1"/>
    <property type="molecule type" value="Genomic_DNA"/>
</dbReference>
<evidence type="ECO:0008006" key="2">
    <source>
        <dbReference type="Google" id="ProtNLM"/>
    </source>
</evidence>
<comment type="caution">
    <text evidence="1">The sequence shown here is derived from an EMBL/GenBank/DDBJ whole genome shotgun (WGS) entry which is preliminary data.</text>
</comment>
<organism evidence="1">
    <name type="scientific">bioreactor metagenome</name>
    <dbReference type="NCBI Taxonomy" id="1076179"/>
    <lineage>
        <taxon>unclassified sequences</taxon>
        <taxon>metagenomes</taxon>
        <taxon>ecological metagenomes</taxon>
    </lineage>
</organism>
<protein>
    <recommendedName>
        <fullName evidence="2">DUF35 domain-containing protein</fullName>
    </recommendedName>
</protein>
<evidence type="ECO:0000313" key="1">
    <source>
        <dbReference type="EMBL" id="MPN41402.1"/>
    </source>
</evidence>
<reference evidence="1" key="1">
    <citation type="submission" date="2019-08" db="EMBL/GenBank/DDBJ databases">
        <authorList>
            <person name="Kucharzyk K."/>
            <person name="Murdoch R.W."/>
            <person name="Higgins S."/>
            <person name="Loffler F."/>
        </authorList>
    </citation>
    <scope>NUCLEOTIDE SEQUENCE</scope>
</reference>
<dbReference type="AlphaFoldDB" id="A0A645HSE3"/>
<proteinExistence type="predicted"/>
<name>A0A645HSE3_9ZZZZ</name>
<gene>
    <name evidence="1" type="ORF">SDC9_188948</name>
</gene>